<accession>A0A0P8CK65</accession>
<sequence length="80" mass="9302">MILNVEIQKRFSEFQRKKKESILAYKDKIHIVIYGAYNPPGERERLIKLRDRLKTDGYTNTAIVEEFSSSEGSGIPNLEK</sequence>
<gene>
    <name evidence="1" type="ORF">MPEBLZ_02014</name>
</gene>
<evidence type="ECO:0000313" key="2">
    <source>
        <dbReference type="Proteomes" id="UP000050360"/>
    </source>
</evidence>
<protein>
    <submittedName>
        <fullName evidence="1">Uncharacterized protein</fullName>
    </submittedName>
</protein>
<dbReference type="AlphaFoldDB" id="A0A0P8CK65"/>
<dbReference type="Proteomes" id="UP000050360">
    <property type="component" value="Unassembled WGS sequence"/>
</dbReference>
<feature type="non-terminal residue" evidence="1">
    <location>
        <position position="80"/>
    </location>
</feature>
<reference evidence="1 2" key="1">
    <citation type="submission" date="2015-09" db="EMBL/GenBank/DDBJ databases">
        <title>A metagenomics-based metabolic model of nitrate-dependent anaerobic oxidation of methane by Methanoperedens-like archaea.</title>
        <authorList>
            <person name="Arshad A."/>
            <person name="Speth D.R."/>
            <person name="De Graaf R.M."/>
            <person name="Op Den Camp H.J."/>
            <person name="Jetten M.S."/>
            <person name="Welte C.U."/>
        </authorList>
    </citation>
    <scope>NUCLEOTIDE SEQUENCE [LARGE SCALE GENOMIC DNA]</scope>
</reference>
<name>A0A0P8CK65_9EURY</name>
<evidence type="ECO:0000313" key="1">
    <source>
        <dbReference type="EMBL" id="KPQ43411.1"/>
    </source>
</evidence>
<comment type="caution">
    <text evidence="1">The sequence shown here is derived from an EMBL/GenBank/DDBJ whole genome shotgun (WGS) entry which is preliminary data.</text>
</comment>
<proteinExistence type="predicted"/>
<organism evidence="1 2">
    <name type="scientific">Candidatus Methanoperedens nitratireducens</name>
    <dbReference type="NCBI Taxonomy" id="1392998"/>
    <lineage>
        <taxon>Archaea</taxon>
        <taxon>Methanobacteriati</taxon>
        <taxon>Methanobacteriota</taxon>
        <taxon>Stenosarchaea group</taxon>
        <taxon>Methanomicrobia</taxon>
        <taxon>Methanosarcinales</taxon>
        <taxon>ANME-2 cluster</taxon>
        <taxon>Candidatus Methanoperedentaceae</taxon>
        <taxon>Candidatus Methanoperedens</taxon>
    </lineage>
</organism>
<dbReference type="EMBL" id="LKCM01000148">
    <property type="protein sequence ID" value="KPQ43411.1"/>
    <property type="molecule type" value="Genomic_DNA"/>
</dbReference>